<dbReference type="Proteomes" id="UP001597114">
    <property type="component" value="Unassembled WGS sequence"/>
</dbReference>
<feature type="domain" description="CopC" evidence="3">
    <location>
        <begin position="39"/>
        <end position="115"/>
    </location>
</feature>
<name>A0ABW4F1Y9_9PSEU</name>
<organism evidence="4 5">
    <name type="scientific">Pseudonocardia yunnanensis</name>
    <dbReference type="NCBI Taxonomy" id="58107"/>
    <lineage>
        <taxon>Bacteria</taxon>
        <taxon>Bacillati</taxon>
        <taxon>Actinomycetota</taxon>
        <taxon>Actinomycetes</taxon>
        <taxon>Pseudonocardiales</taxon>
        <taxon>Pseudonocardiaceae</taxon>
        <taxon>Pseudonocardia</taxon>
    </lineage>
</organism>
<gene>
    <name evidence="4" type="ORF">ACFSJD_29750</name>
</gene>
<proteinExistence type="predicted"/>
<evidence type="ECO:0000313" key="5">
    <source>
        <dbReference type="Proteomes" id="UP001597114"/>
    </source>
</evidence>
<dbReference type="Pfam" id="PF04234">
    <property type="entry name" value="CopC"/>
    <property type="match status" value="1"/>
</dbReference>
<dbReference type="Gene3D" id="2.60.40.1220">
    <property type="match status" value="1"/>
</dbReference>
<dbReference type="InterPro" id="IPR014755">
    <property type="entry name" value="Cu-Rt/internalin_Ig-like"/>
</dbReference>
<evidence type="ECO:0000256" key="1">
    <source>
        <dbReference type="ARBA" id="ARBA00022729"/>
    </source>
</evidence>
<accession>A0ABW4F1Y9</accession>
<comment type="caution">
    <text evidence="4">The sequence shown here is derived from an EMBL/GenBank/DDBJ whole genome shotgun (WGS) entry which is preliminary data.</text>
</comment>
<evidence type="ECO:0000313" key="4">
    <source>
        <dbReference type="EMBL" id="MFD1521716.1"/>
    </source>
</evidence>
<dbReference type="SUPFAM" id="SSF81296">
    <property type="entry name" value="E set domains"/>
    <property type="match status" value="1"/>
</dbReference>
<dbReference type="RefSeq" id="WP_379659275.1">
    <property type="nucleotide sequence ID" value="NZ_BAAAUS010000011.1"/>
</dbReference>
<evidence type="ECO:0000256" key="2">
    <source>
        <dbReference type="ARBA" id="ARBA00023008"/>
    </source>
</evidence>
<evidence type="ECO:0000259" key="3">
    <source>
        <dbReference type="Pfam" id="PF04234"/>
    </source>
</evidence>
<protein>
    <submittedName>
        <fullName evidence="4">Copper resistance protein CopC</fullName>
    </submittedName>
</protein>
<dbReference type="InterPro" id="IPR007348">
    <property type="entry name" value="CopC_dom"/>
</dbReference>
<dbReference type="EMBL" id="JBHUCO010000038">
    <property type="protein sequence ID" value="MFD1521716.1"/>
    <property type="molecule type" value="Genomic_DNA"/>
</dbReference>
<reference evidence="5" key="1">
    <citation type="journal article" date="2019" name="Int. J. Syst. Evol. Microbiol.">
        <title>The Global Catalogue of Microorganisms (GCM) 10K type strain sequencing project: providing services to taxonomists for standard genome sequencing and annotation.</title>
        <authorList>
            <consortium name="The Broad Institute Genomics Platform"/>
            <consortium name="The Broad Institute Genome Sequencing Center for Infectious Disease"/>
            <person name="Wu L."/>
            <person name="Ma J."/>
        </authorList>
    </citation>
    <scope>NUCLEOTIDE SEQUENCE [LARGE SCALE GENOMIC DNA]</scope>
    <source>
        <strain evidence="5">CCM 7043</strain>
    </source>
</reference>
<keyword evidence="2" id="KW-0186">Copper</keyword>
<keyword evidence="5" id="KW-1185">Reference proteome</keyword>
<keyword evidence="1" id="KW-0732">Signal</keyword>
<sequence>MSTAAPDFIGTRRRPRGVLLGLLVALLWLVLPAPAASAHAYLLASTPPDGYAVPTSPTALSLDFDQSVTIGAAPLKLTDTAGGPHSVGPAMLSLGGRRLAAPVPARLPNGGYRIRGGVAGRGRSPLGTVRRPGPCAGGLIGTRHSINALRKTRTSGRSLAPLRRVGRTGRHPDELRLRNACGPALRRFHSANLELVRLVQE</sequence>
<dbReference type="InterPro" id="IPR014756">
    <property type="entry name" value="Ig_E-set"/>
</dbReference>